<feature type="region of interest" description="Disordered" evidence="1">
    <location>
        <begin position="254"/>
        <end position="304"/>
    </location>
</feature>
<gene>
    <name evidence="2" type="ORF">SLI_4708</name>
</gene>
<dbReference type="Proteomes" id="UP000014062">
    <property type="component" value="Chromosome"/>
</dbReference>
<accession>A0A7U9DXF9</accession>
<protein>
    <recommendedName>
        <fullName evidence="4">Three-Cys-motif partner protein TcmP</fullName>
    </recommendedName>
</protein>
<reference evidence="3" key="1">
    <citation type="journal article" date="2013" name="Genome Biol. Evol.">
        <title>The genome sequence of Streptomyces lividans 66 reveals a novel tRNA-dependent peptide biosynthetic system within a metal-related genomic island.</title>
        <authorList>
            <person name="Cruz-Morales P."/>
            <person name="Vijgenboom E."/>
            <person name="Iruegas-Bocardo F."/>
            <person name="Girard G."/>
            <person name="Yanez-Guerra L.A."/>
            <person name="Ramos-Aboites H.E."/>
            <person name="Pernodet J.L."/>
            <person name="Anne J."/>
            <person name="van Wezel G.P."/>
            <person name="Barona-Gomez F."/>
        </authorList>
    </citation>
    <scope>NUCLEOTIDE SEQUENCE [LARGE SCALE GENOMIC DNA]</scope>
    <source>
        <strain evidence="3">1326</strain>
    </source>
</reference>
<dbReference type="AlphaFoldDB" id="A0A7U9DXF9"/>
<evidence type="ECO:0008006" key="4">
    <source>
        <dbReference type="Google" id="ProtNLM"/>
    </source>
</evidence>
<dbReference type="InterPro" id="IPR031009">
    <property type="entry name" value="Tcm_partner"/>
</dbReference>
<sequence length="304" mass="34000">MAVPKDAVWERDPHTAAKHDLLKQYLAAWAPILLSRLDVITYAEGFAGAGIYKQGEPGSPVIAYEVFADALHRFPKRMRVILMEEDARRVKELQRQMELVRSGQTDDITKRIAVDVHHGDFHPALLEKLRRIGALGKPLFVLLDSFGGPDIPFSLLQELGRHPSTEVMVTFEPSFLTRFAEKHDGHRQLGDEAFGGQEWQGVARWPPPTRRRSVRRPGVAGRLPAAALRQIHLLARAISEHAAPGRIHAHAVLRDGRRGRQDALPDLRNPARTGAGEDEGRDVEGGPFLWRPLPRPQRHPTADA</sequence>
<dbReference type="NCBIfam" id="TIGR04474">
    <property type="entry name" value="tcm_partner"/>
    <property type="match status" value="1"/>
</dbReference>
<name>A0A7U9DXF9_STRLI</name>
<feature type="compositionally biased region" description="Basic and acidic residues" evidence="1">
    <location>
        <begin position="254"/>
        <end position="265"/>
    </location>
</feature>
<evidence type="ECO:0000313" key="2">
    <source>
        <dbReference type="EMBL" id="EOY49416.1"/>
    </source>
</evidence>
<proteinExistence type="predicted"/>
<organism evidence="2 3">
    <name type="scientific">Streptomyces lividans 1326</name>
    <dbReference type="NCBI Taxonomy" id="1200984"/>
    <lineage>
        <taxon>Bacteria</taxon>
        <taxon>Bacillati</taxon>
        <taxon>Actinomycetota</taxon>
        <taxon>Actinomycetes</taxon>
        <taxon>Kitasatosporales</taxon>
        <taxon>Streptomycetaceae</taxon>
        <taxon>Streptomyces</taxon>
    </lineage>
</organism>
<evidence type="ECO:0000313" key="3">
    <source>
        <dbReference type="Proteomes" id="UP000014062"/>
    </source>
</evidence>
<evidence type="ECO:0000256" key="1">
    <source>
        <dbReference type="SAM" id="MobiDB-lite"/>
    </source>
</evidence>
<dbReference type="EMBL" id="CM001889">
    <property type="protein sequence ID" value="EOY49416.1"/>
    <property type="molecule type" value="Genomic_DNA"/>
</dbReference>